<keyword evidence="2" id="KW-1185">Reference proteome</keyword>
<proteinExistence type="predicted"/>
<comment type="caution">
    <text evidence="1">The sequence shown here is derived from an EMBL/GenBank/DDBJ whole genome shotgun (WGS) entry which is preliminary data.</text>
</comment>
<dbReference type="EMBL" id="JALAAR010000029">
    <property type="protein sequence ID" value="MEH8019475.1"/>
    <property type="molecule type" value="Genomic_DNA"/>
</dbReference>
<gene>
    <name evidence="1" type="ORF">MN202_19750</name>
</gene>
<name>A0ABU8CD61_9GAMM</name>
<organism evidence="1 2">
    <name type="scientific">Rheinheimera muenzenbergensis</name>
    <dbReference type="NCBI Taxonomy" id="1193628"/>
    <lineage>
        <taxon>Bacteria</taxon>
        <taxon>Pseudomonadati</taxon>
        <taxon>Pseudomonadota</taxon>
        <taxon>Gammaproteobacteria</taxon>
        <taxon>Chromatiales</taxon>
        <taxon>Chromatiaceae</taxon>
        <taxon>Rheinheimera</taxon>
    </lineage>
</organism>
<accession>A0ABU8CD61</accession>
<evidence type="ECO:0000313" key="1">
    <source>
        <dbReference type="EMBL" id="MEH8019475.1"/>
    </source>
</evidence>
<dbReference type="RefSeq" id="WP_335737869.1">
    <property type="nucleotide sequence ID" value="NZ_JALAAR010000029.1"/>
</dbReference>
<dbReference type="Proteomes" id="UP001375382">
    <property type="component" value="Unassembled WGS sequence"/>
</dbReference>
<protein>
    <submittedName>
        <fullName evidence="1">Uncharacterized protein</fullName>
    </submittedName>
</protein>
<sequence>MSWQIKDDDLNTLEILLHVDDNCEKTLSVKWNDLQGEHKIIKENFYDKKN</sequence>
<evidence type="ECO:0000313" key="2">
    <source>
        <dbReference type="Proteomes" id="UP001375382"/>
    </source>
</evidence>
<reference evidence="1 2" key="1">
    <citation type="journal article" date="2023" name="Ecotoxicol. Environ. Saf.">
        <title>Mercury remediation potential of mercury-resistant strain Rheinheimera metallidurans sp. nov. isolated from a municipal waste dumping site.</title>
        <authorList>
            <person name="Yadav V."/>
            <person name="Manjhi A."/>
            <person name="Vadakedath N."/>
        </authorList>
    </citation>
    <scope>NUCLEOTIDE SEQUENCE [LARGE SCALE GENOMIC DNA]</scope>
    <source>
        <strain evidence="1 2">E-49</strain>
    </source>
</reference>